<organism evidence="2 3">
    <name type="scientific">Steinernema carpocapsae</name>
    <name type="common">Entomopathogenic nematode</name>
    <dbReference type="NCBI Taxonomy" id="34508"/>
    <lineage>
        <taxon>Eukaryota</taxon>
        <taxon>Metazoa</taxon>
        <taxon>Ecdysozoa</taxon>
        <taxon>Nematoda</taxon>
        <taxon>Chromadorea</taxon>
        <taxon>Rhabditida</taxon>
        <taxon>Tylenchina</taxon>
        <taxon>Panagrolaimomorpha</taxon>
        <taxon>Strongyloidoidea</taxon>
        <taxon>Steinernematidae</taxon>
        <taxon>Steinernema</taxon>
    </lineage>
</organism>
<gene>
    <name evidence="2" type="ORF">L596_024453</name>
</gene>
<reference evidence="2 3" key="1">
    <citation type="journal article" date="2015" name="Genome Biol.">
        <title>Comparative genomics of Steinernema reveals deeply conserved gene regulatory networks.</title>
        <authorList>
            <person name="Dillman A.R."/>
            <person name="Macchietto M."/>
            <person name="Porter C.F."/>
            <person name="Rogers A."/>
            <person name="Williams B."/>
            <person name="Antoshechkin I."/>
            <person name="Lee M.M."/>
            <person name="Goodwin Z."/>
            <person name="Lu X."/>
            <person name="Lewis E.E."/>
            <person name="Goodrich-Blair H."/>
            <person name="Stock S.P."/>
            <person name="Adams B.J."/>
            <person name="Sternberg P.W."/>
            <person name="Mortazavi A."/>
        </authorList>
    </citation>
    <scope>NUCLEOTIDE SEQUENCE [LARGE SCALE GENOMIC DNA]</scope>
    <source>
        <strain evidence="2 3">ALL</strain>
    </source>
</reference>
<reference evidence="2 3" key="2">
    <citation type="journal article" date="2019" name="G3 (Bethesda)">
        <title>Hybrid Assembly of the Genome of the Entomopathogenic Nematode Steinernema carpocapsae Identifies the X-Chromosome.</title>
        <authorList>
            <person name="Serra L."/>
            <person name="Macchietto M."/>
            <person name="Macias-Munoz A."/>
            <person name="McGill C.J."/>
            <person name="Rodriguez I.M."/>
            <person name="Rodriguez B."/>
            <person name="Murad R."/>
            <person name="Mortazavi A."/>
        </authorList>
    </citation>
    <scope>NUCLEOTIDE SEQUENCE [LARGE SCALE GENOMIC DNA]</scope>
    <source>
        <strain evidence="2 3">ALL</strain>
    </source>
</reference>
<evidence type="ECO:0000313" key="3">
    <source>
        <dbReference type="Proteomes" id="UP000298663"/>
    </source>
</evidence>
<feature type="region of interest" description="Disordered" evidence="1">
    <location>
        <begin position="1"/>
        <end position="44"/>
    </location>
</feature>
<keyword evidence="3" id="KW-1185">Reference proteome</keyword>
<evidence type="ECO:0000256" key="1">
    <source>
        <dbReference type="SAM" id="MobiDB-lite"/>
    </source>
</evidence>
<name>A0A4U5MHN6_STECR</name>
<feature type="compositionally biased region" description="Low complexity" evidence="1">
    <location>
        <begin position="30"/>
        <end position="44"/>
    </location>
</feature>
<comment type="caution">
    <text evidence="2">The sequence shown here is derived from an EMBL/GenBank/DDBJ whole genome shotgun (WGS) entry which is preliminary data.</text>
</comment>
<feature type="compositionally biased region" description="Polar residues" evidence="1">
    <location>
        <begin position="1"/>
        <end position="10"/>
    </location>
</feature>
<accession>A0A4U5MHN6</accession>
<dbReference type="EMBL" id="AZBU02000008">
    <property type="protein sequence ID" value="TKR68473.1"/>
    <property type="molecule type" value="Genomic_DNA"/>
</dbReference>
<protein>
    <submittedName>
        <fullName evidence="2">Uncharacterized protein</fullName>
    </submittedName>
</protein>
<sequence>MTNKQSSFMHTKSREDIGNTYRSWGPWQHGGRAPRGSAASGSVRVPLGGPRSLCTPSSDHFECGQVAPSFSISSSLLSVNKHQPAAATIWKKQVLPLWESE</sequence>
<proteinExistence type="predicted"/>
<dbReference type="AlphaFoldDB" id="A0A4U5MHN6"/>
<dbReference type="Proteomes" id="UP000298663">
    <property type="component" value="Unassembled WGS sequence"/>
</dbReference>
<evidence type="ECO:0000313" key="2">
    <source>
        <dbReference type="EMBL" id="TKR68473.1"/>
    </source>
</evidence>